<reference evidence="5 6" key="1">
    <citation type="submission" date="2014-07" db="EMBL/GenBank/DDBJ databases">
        <title>Draft genome of Clostridium sulfidigenes 113A isolated from sediments associated with methane hydrate from Krishna Godavari basin.</title>
        <authorList>
            <person name="Honkalas V.S."/>
            <person name="Dabir A.P."/>
            <person name="Arora P."/>
            <person name="Dhakephalkar P.K."/>
        </authorList>
    </citation>
    <scope>NUCLEOTIDE SEQUENCE [LARGE SCALE GENOMIC DNA]</scope>
    <source>
        <strain evidence="5 6">113A</strain>
    </source>
</reference>
<keyword evidence="2" id="KW-1283">Bacterial microcompartment</keyword>
<dbReference type="SMART" id="SM00877">
    <property type="entry name" value="BMC"/>
    <property type="match status" value="2"/>
</dbReference>
<dbReference type="InterPro" id="IPR011238">
    <property type="entry name" value="Micro_shell_prot_PduT"/>
</dbReference>
<dbReference type="InterPro" id="IPR044872">
    <property type="entry name" value="CcmK/CsoS1_BMC"/>
</dbReference>
<dbReference type="PROSITE" id="PS51930">
    <property type="entry name" value="BMC_2"/>
    <property type="match status" value="2"/>
</dbReference>
<dbReference type="STRING" id="318464.IO99_04130"/>
<dbReference type="CDD" id="cd07053">
    <property type="entry name" value="BMC_PduT_repeat1"/>
    <property type="match status" value="1"/>
</dbReference>
<dbReference type="GO" id="GO:0031469">
    <property type="term" value="C:bacterial microcompartment"/>
    <property type="evidence" value="ECO:0007669"/>
    <property type="project" value="UniProtKB-SubCell"/>
</dbReference>
<dbReference type="Gene3D" id="3.30.70.1710">
    <property type="match status" value="2"/>
</dbReference>
<evidence type="ECO:0000256" key="3">
    <source>
        <dbReference type="PROSITE-ProRule" id="PRU01278"/>
    </source>
</evidence>
<dbReference type="CDD" id="cd07054">
    <property type="entry name" value="BMC_PduT_repeat2"/>
    <property type="match status" value="1"/>
</dbReference>
<evidence type="ECO:0000256" key="1">
    <source>
        <dbReference type="ARBA" id="ARBA00024322"/>
    </source>
</evidence>
<dbReference type="PANTHER" id="PTHR33941:SF11">
    <property type="entry name" value="BACTERIAL MICROCOMPARTMENT SHELL PROTEIN PDUJ"/>
    <property type="match status" value="1"/>
</dbReference>
<dbReference type="eggNOG" id="COG4577">
    <property type="taxonomic scope" value="Bacteria"/>
</dbReference>
<evidence type="ECO:0000313" key="6">
    <source>
        <dbReference type="Proteomes" id="UP000028542"/>
    </source>
</evidence>
<dbReference type="Pfam" id="PF00936">
    <property type="entry name" value="BMC"/>
    <property type="match status" value="2"/>
</dbReference>
<sequence>MSKSIGAIDFKSIAKGIEVADEMVKKADVDVLYLKTICPGRFLVILTGDEGAIRTTLDHGIFSGQGHIIDSCIINSVHNNIIQALKSRFVTKANGAIGVMETNSVSSGLKALDIALKGANLNLVKLQVASGISGKLVYIISGGLSDVEHGINIAKEAIEEKRIVHASVIPSPDELIIKYLT</sequence>
<dbReference type="Proteomes" id="UP000028542">
    <property type="component" value="Unassembled WGS sequence"/>
</dbReference>
<feature type="domain" description="BMC" evidence="4">
    <location>
        <begin position="96"/>
        <end position="181"/>
    </location>
</feature>
<evidence type="ECO:0000313" key="5">
    <source>
        <dbReference type="EMBL" id="KEZ87871.1"/>
    </source>
</evidence>
<evidence type="ECO:0000256" key="2">
    <source>
        <dbReference type="ARBA" id="ARBA00024446"/>
    </source>
</evidence>
<dbReference type="InterPro" id="IPR037233">
    <property type="entry name" value="CcmK-like_sf"/>
</dbReference>
<dbReference type="InterPro" id="IPR000249">
    <property type="entry name" value="BMC_dom"/>
</dbReference>
<evidence type="ECO:0000259" key="4">
    <source>
        <dbReference type="PROSITE" id="PS51930"/>
    </source>
</evidence>
<dbReference type="PIRSF" id="PIRSF034834">
    <property type="entry name" value="PduT"/>
    <property type="match status" value="1"/>
</dbReference>
<dbReference type="SUPFAM" id="SSF143414">
    <property type="entry name" value="CcmK-like"/>
    <property type="match status" value="2"/>
</dbReference>
<comment type="subcellular location">
    <subcellularLocation>
        <location evidence="1">Bacterial microcompartment</location>
    </subcellularLocation>
</comment>
<organism evidence="5 6">
    <name type="scientific">Clostridium sulfidigenes</name>
    <dbReference type="NCBI Taxonomy" id="318464"/>
    <lineage>
        <taxon>Bacteria</taxon>
        <taxon>Bacillati</taxon>
        <taxon>Bacillota</taxon>
        <taxon>Clostridia</taxon>
        <taxon>Eubacteriales</taxon>
        <taxon>Clostridiaceae</taxon>
        <taxon>Clostridium</taxon>
    </lineage>
</organism>
<gene>
    <name evidence="5" type="ORF">IO99_04130</name>
</gene>
<dbReference type="PANTHER" id="PTHR33941">
    <property type="entry name" value="PROPANEDIOL UTILIZATION PROTEIN PDUA"/>
    <property type="match status" value="1"/>
</dbReference>
<accession>A0A084JFY7</accession>
<dbReference type="AlphaFoldDB" id="A0A084JFY7"/>
<comment type="caution">
    <text evidence="5">The sequence shown here is derived from an EMBL/GenBank/DDBJ whole genome shotgun (WGS) entry which is preliminary data.</text>
</comment>
<dbReference type="RefSeq" id="WP_035130596.1">
    <property type="nucleotide sequence ID" value="NZ_JPMD01000007.1"/>
</dbReference>
<name>A0A084JFY7_9CLOT</name>
<keyword evidence="6" id="KW-1185">Reference proteome</keyword>
<dbReference type="EMBL" id="JPMD01000007">
    <property type="protein sequence ID" value="KEZ87871.1"/>
    <property type="molecule type" value="Genomic_DNA"/>
</dbReference>
<comment type="similarity">
    <text evidence="3">Belongs to the bacterial microcompartments protein family.</text>
</comment>
<dbReference type="InterPro" id="IPR050575">
    <property type="entry name" value="BMC_shell"/>
</dbReference>
<proteinExistence type="inferred from homology"/>
<feature type="domain" description="BMC" evidence="4">
    <location>
        <begin position="4"/>
        <end position="86"/>
    </location>
</feature>
<protein>
    <recommendedName>
        <fullName evidence="4">BMC domain-containing protein</fullName>
    </recommendedName>
</protein>